<sequence>MRGSPWILYCPFPIYLDISKSDNIVETDPFMYKGRCTKAQMNVVTVLISGVESTDDEYLGDHNNIQPCVNCVSNRQKNVPSTSNNGNLGNLRDRVVSLEKSMVEVVADIQEQKLKRIEKNKKTAREIDEDLAAVDEDFATIDEYLIDEVNEVAVGVVDRVASDLVDEVAINAVDKVTGDVVDKVAVDLVDEVTYVFVDEVAGEVIDER</sequence>
<keyword evidence="2" id="KW-1185">Reference proteome</keyword>
<evidence type="ECO:0000313" key="1">
    <source>
        <dbReference type="EMBL" id="KAG5580114.1"/>
    </source>
</evidence>
<dbReference type="AlphaFoldDB" id="A0A9J5WWE7"/>
<proteinExistence type="predicted"/>
<name>A0A9J5WWE7_SOLCO</name>
<evidence type="ECO:0000313" key="2">
    <source>
        <dbReference type="Proteomes" id="UP000824120"/>
    </source>
</evidence>
<organism evidence="1 2">
    <name type="scientific">Solanum commersonii</name>
    <name type="common">Commerson's wild potato</name>
    <name type="synonym">Commerson's nightshade</name>
    <dbReference type="NCBI Taxonomy" id="4109"/>
    <lineage>
        <taxon>Eukaryota</taxon>
        <taxon>Viridiplantae</taxon>
        <taxon>Streptophyta</taxon>
        <taxon>Embryophyta</taxon>
        <taxon>Tracheophyta</taxon>
        <taxon>Spermatophyta</taxon>
        <taxon>Magnoliopsida</taxon>
        <taxon>eudicotyledons</taxon>
        <taxon>Gunneridae</taxon>
        <taxon>Pentapetalae</taxon>
        <taxon>asterids</taxon>
        <taxon>lamiids</taxon>
        <taxon>Solanales</taxon>
        <taxon>Solanaceae</taxon>
        <taxon>Solanoideae</taxon>
        <taxon>Solaneae</taxon>
        <taxon>Solanum</taxon>
    </lineage>
</organism>
<dbReference type="OrthoDB" id="1305713at2759"/>
<gene>
    <name evidence="1" type="ORF">H5410_050741</name>
</gene>
<comment type="caution">
    <text evidence="1">The sequence shown here is derived from an EMBL/GenBank/DDBJ whole genome shotgun (WGS) entry which is preliminary data.</text>
</comment>
<protein>
    <submittedName>
        <fullName evidence="1">Uncharacterized protein</fullName>
    </submittedName>
</protein>
<reference evidence="1 2" key="1">
    <citation type="submission" date="2020-09" db="EMBL/GenBank/DDBJ databases">
        <title>De no assembly of potato wild relative species, Solanum commersonii.</title>
        <authorList>
            <person name="Cho K."/>
        </authorList>
    </citation>
    <scope>NUCLEOTIDE SEQUENCE [LARGE SCALE GENOMIC DNA]</scope>
    <source>
        <strain evidence="1">LZ3.2</strain>
        <tissue evidence="1">Leaf</tissue>
    </source>
</reference>
<dbReference type="Proteomes" id="UP000824120">
    <property type="component" value="Chromosome 10"/>
</dbReference>
<accession>A0A9J5WWE7</accession>
<dbReference type="EMBL" id="JACXVP010000010">
    <property type="protein sequence ID" value="KAG5580114.1"/>
    <property type="molecule type" value="Genomic_DNA"/>
</dbReference>